<comment type="subcellular location">
    <subcellularLocation>
        <location evidence="1">Membrane</location>
        <topology evidence="1">Single-pass membrane protein</topology>
    </subcellularLocation>
</comment>
<organism evidence="3 4">
    <name type="scientific">Geothrix edaphica</name>
    <dbReference type="NCBI Taxonomy" id="2927976"/>
    <lineage>
        <taxon>Bacteria</taxon>
        <taxon>Pseudomonadati</taxon>
        <taxon>Acidobacteriota</taxon>
        <taxon>Holophagae</taxon>
        <taxon>Holophagales</taxon>
        <taxon>Holophagaceae</taxon>
        <taxon>Geothrix</taxon>
    </lineage>
</organism>
<evidence type="ECO:0000313" key="4">
    <source>
        <dbReference type="Proteomes" id="UP001165044"/>
    </source>
</evidence>
<feature type="domain" description="Band 7" evidence="2">
    <location>
        <begin position="33"/>
        <end position="196"/>
    </location>
</feature>
<reference evidence="3" key="1">
    <citation type="journal article" date="2023" name="Antonie Van Leeuwenhoek">
        <title>Mesoterricola silvestris gen. nov., sp. nov., Mesoterricola sediminis sp. nov., Geothrix oryzae sp. nov., Geothrix edaphica sp. nov., Geothrix rubra sp. nov., and Geothrix limicola sp. nov., six novel members of Acidobacteriota isolated from soils.</title>
        <authorList>
            <person name="Itoh H."/>
            <person name="Sugisawa Y."/>
            <person name="Mise K."/>
            <person name="Xu Z."/>
            <person name="Kuniyasu M."/>
            <person name="Ushijima N."/>
            <person name="Kawano K."/>
            <person name="Kobayashi E."/>
            <person name="Shiratori Y."/>
            <person name="Masuda Y."/>
            <person name="Senoo K."/>
        </authorList>
    </citation>
    <scope>NUCLEOTIDE SEQUENCE</scope>
    <source>
        <strain evidence="3">Red802</strain>
    </source>
</reference>
<dbReference type="SUPFAM" id="SSF117892">
    <property type="entry name" value="Band 7/SPFH domain"/>
    <property type="match status" value="1"/>
</dbReference>
<name>A0ABQ5PU61_9BACT</name>
<comment type="caution">
    <text evidence="3">The sequence shown here is derived from an EMBL/GenBank/DDBJ whole genome shotgun (WGS) entry which is preliminary data.</text>
</comment>
<dbReference type="InterPro" id="IPR001107">
    <property type="entry name" value="Band_7"/>
</dbReference>
<keyword evidence="4" id="KW-1185">Reference proteome</keyword>
<evidence type="ECO:0000256" key="1">
    <source>
        <dbReference type="ARBA" id="ARBA00004167"/>
    </source>
</evidence>
<sequence>MAEIRSYPFLRHLRSEASSHILHFRRSRLLKQGRGLAFWFLPMSDSLAEIPADDRELSVMLHGRSSDFQDITAQGVLGYRVADPAKLAGRVDFTLDSRTGQFHKKPLESLAQILAQMAQQHASDYLTGTSVRTILVEGQTRLRERIEAGLAGEGLLESMGLEVVSVRVSAVKPNPELEKALEAPMREHIKQEADEAAFQRRALAVEKERAIQENELQNRIELAKREEQLIAQEGQNGRRKAEEAAEAAQVAARSEAETRRVQAEAAAHETRLGGQAQAESLQAVEGTRVELEQRQMEVFKGMPPAVIFGLGFKELAGKLQTIEHLNLSPDLLGPMLTNLLEAGTKRLESKES</sequence>
<proteinExistence type="predicted"/>
<accession>A0ABQ5PU61</accession>
<evidence type="ECO:0000259" key="2">
    <source>
        <dbReference type="Pfam" id="PF01145"/>
    </source>
</evidence>
<dbReference type="Pfam" id="PF01145">
    <property type="entry name" value="Band_7"/>
    <property type="match status" value="1"/>
</dbReference>
<evidence type="ECO:0000313" key="3">
    <source>
        <dbReference type="EMBL" id="GLH65995.1"/>
    </source>
</evidence>
<dbReference type="Gene3D" id="3.30.479.30">
    <property type="entry name" value="Band 7 domain"/>
    <property type="match status" value="1"/>
</dbReference>
<protein>
    <recommendedName>
        <fullName evidence="2">Band 7 domain-containing protein</fullName>
    </recommendedName>
</protein>
<dbReference type="RefSeq" id="WP_285606084.1">
    <property type="nucleotide sequence ID" value="NZ_BSDC01000001.1"/>
</dbReference>
<dbReference type="EMBL" id="BSDC01000001">
    <property type="protein sequence ID" value="GLH65995.1"/>
    <property type="molecule type" value="Genomic_DNA"/>
</dbReference>
<gene>
    <name evidence="3" type="ORF">GETHED_03590</name>
</gene>
<dbReference type="InterPro" id="IPR036013">
    <property type="entry name" value="Band_7/SPFH_dom_sf"/>
</dbReference>
<dbReference type="Proteomes" id="UP001165044">
    <property type="component" value="Unassembled WGS sequence"/>
</dbReference>